<keyword evidence="13" id="KW-1185">Reference proteome</keyword>
<evidence type="ECO:0000256" key="6">
    <source>
        <dbReference type="ARBA" id="ARBA00022786"/>
    </source>
</evidence>
<dbReference type="GO" id="GO:0005634">
    <property type="term" value="C:nucleus"/>
    <property type="evidence" value="ECO:0007669"/>
    <property type="project" value="UniProtKB-SubCell"/>
</dbReference>
<dbReference type="CDD" id="cd02257">
    <property type="entry name" value="Peptidase_C19"/>
    <property type="match status" value="1"/>
</dbReference>
<dbReference type="Pfam" id="PF07145">
    <property type="entry name" value="PAM2"/>
    <property type="match status" value="1"/>
</dbReference>
<dbReference type="GeneTree" id="ENSGT00550000074994"/>
<dbReference type="GO" id="GO:0030330">
    <property type="term" value="P:DNA damage response, signal transduction by p53 class mediator"/>
    <property type="evidence" value="ECO:0007669"/>
    <property type="project" value="TreeGrafter"/>
</dbReference>
<dbReference type="InParanoid" id="H0XHE8"/>
<dbReference type="GO" id="GO:0010506">
    <property type="term" value="P:regulation of autophagy"/>
    <property type="evidence" value="ECO:0007669"/>
    <property type="project" value="TreeGrafter"/>
</dbReference>
<feature type="compositionally biased region" description="Polar residues" evidence="10">
    <location>
        <begin position="109"/>
        <end position="119"/>
    </location>
</feature>
<comment type="catalytic activity">
    <reaction evidence="1">
        <text>Thiol-dependent hydrolysis of ester, thioester, amide, peptide and isopeptide bonds formed by the C-terminal Gly of ubiquitin (a 76-residue protein attached to proteins as an intracellular targeting signal).</text>
        <dbReference type="EC" id="3.4.19.12"/>
    </reaction>
</comment>
<organism evidence="12 13">
    <name type="scientific">Otolemur garnettii</name>
    <name type="common">Small-eared galago</name>
    <name type="synonym">Garnett's greater bushbaby</name>
    <dbReference type="NCBI Taxonomy" id="30611"/>
    <lineage>
        <taxon>Eukaryota</taxon>
        <taxon>Metazoa</taxon>
        <taxon>Chordata</taxon>
        <taxon>Craniata</taxon>
        <taxon>Vertebrata</taxon>
        <taxon>Euteleostomi</taxon>
        <taxon>Mammalia</taxon>
        <taxon>Eutheria</taxon>
        <taxon>Euarchontoglires</taxon>
        <taxon>Primates</taxon>
        <taxon>Strepsirrhini</taxon>
        <taxon>Lorisiformes</taxon>
        <taxon>Galagidae</taxon>
        <taxon>Otolemur</taxon>
    </lineage>
</organism>
<accession>H0XHE8</accession>
<feature type="domain" description="USP" evidence="11">
    <location>
        <begin position="402"/>
        <end position="777"/>
    </location>
</feature>
<keyword evidence="8" id="KW-0788">Thiol protease</keyword>
<feature type="compositionally biased region" description="Acidic residues" evidence="10">
    <location>
        <begin position="551"/>
        <end position="565"/>
    </location>
</feature>
<dbReference type="GO" id="GO:0004843">
    <property type="term" value="F:cysteine-type deubiquitinase activity"/>
    <property type="evidence" value="ECO:0007669"/>
    <property type="project" value="UniProtKB-EC"/>
</dbReference>
<keyword evidence="7" id="KW-0378">Hydrolase</keyword>
<dbReference type="InterPro" id="IPR038765">
    <property type="entry name" value="Papain-like_cys_pep_sf"/>
</dbReference>
<feature type="region of interest" description="Disordered" evidence="10">
    <location>
        <begin position="139"/>
        <end position="176"/>
    </location>
</feature>
<evidence type="ECO:0000313" key="13">
    <source>
        <dbReference type="Proteomes" id="UP000005225"/>
    </source>
</evidence>
<comment type="similarity">
    <text evidence="3">Belongs to the peptidase C19 family. USP10 subfamily.</text>
</comment>
<protein>
    <recommendedName>
        <fullName evidence="4">ubiquitinyl hydrolase 1</fullName>
        <ecNumber evidence="4">3.4.19.12</ecNumber>
    </recommendedName>
</protein>
<dbReference type="InterPro" id="IPR001394">
    <property type="entry name" value="Peptidase_C19_UCH"/>
</dbReference>
<evidence type="ECO:0000256" key="2">
    <source>
        <dbReference type="ARBA" id="ARBA00004123"/>
    </source>
</evidence>
<dbReference type="Gene3D" id="3.90.70.10">
    <property type="entry name" value="Cysteine proteinases"/>
    <property type="match status" value="1"/>
</dbReference>
<evidence type="ECO:0000256" key="8">
    <source>
        <dbReference type="ARBA" id="ARBA00022807"/>
    </source>
</evidence>
<keyword evidence="5" id="KW-0645">Protease</keyword>
<keyword evidence="6" id="KW-0833">Ubl conjugation pathway</keyword>
<name>H0XHE8_OTOGA</name>
<evidence type="ECO:0000256" key="5">
    <source>
        <dbReference type="ARBA" id="ARBA00022670"/>
    </source>
</evidence>
<dbReference type="SUPFAM" id="SSF54001">
    <property type="entry name" value="Cysteine proteinases"/>
    <property type="match status" value="1"/>
</dbReference>
<sequence length="780" mass="85478">MALHNPQCIFGGFSPDEFNQVSVTPCSSVEIPPYSGTGLCSIWAADPLPDPQEYQRIEFGVNEVIEPNDSLPRSPSYSISSTLNPQAPEFIPGCTTSKPSPDGIDKEASYSSTDCQSPGSALAEDSSCSVEVEVLENNGLSGGLGQREPKKKKKQLPVYSSYPKDGGERGPVNGHANSAAANSISIEDAGFVGDLPLSVTPGTCDSPQNSTDSVSDSGAEWASGKARSTQPEGVHGTDFDQSCFPGEAGRDNLLRTAGAQPYVGTNTTEDPGVANGQILESSGEGTAANGVELHTMESIDLDPAKPEHASPPADGVSVSGALPVHQPKCWTSLFHDSKPSSSSLVAYVEKYSPPTMSPLASEKQVEVKIGLGPVSEDSIAIKVAELLEDVTLIHKPVSLQPHELINRGNWCYINTTLQALVAYPPMYHLMKFIPLYSKGQRPCMATSMISVWLMNEFTNMPVAPKSRQALGGKVVRDIRLGLAFVPTYIYRLLTMNKSSLSEKGCEEDAEEYLGFILNVLHEEMWNLKILLSPYNENLMISNRPKSHSLDEYEQEEQDRSEDEWEQAGPRSKTSVTRQAASVQTPITISGGHIRSVVYQQRSKECATLQPFFTLQLDIQSDQTHVVQGALERLVARESVQGYTTEPKQEVEISQRVSLEKLPPVLVLHLKRFVYEKTGECQKLKNIHHPVDLEISKELSPGVKNKNFKCYRTYWLFAVVCHHSGSPTAGHYTMDVFWIGLNGLLRCLDDQTVKVINQYQVVKPAAEHTAYLLYYRRGDLL</sequence>
<feature type="region of interest" description="Disordered" evidence="10">
    <location>
        <begin position="88"/>
        <end position="122"/>
    </location>
</feature>
<dbReference type="InterPro" id="IPR050164">
    <property type="entry name" value="Peptidase_C19"/>
</dbReference>
<dbReference type="OMA" id="ACHNINE"/>
<dbReference type="AlphaFoldDB" id="H0XHE8"/>
<dbReference type="GO" id="GO:0005829">
    <property type="term" value="C:cytosol"/>
    <property type="evidence" value="ECO:0007669"/>
    <property type="project" value="TreeGrafter"/>
</dbReference>
<dbReference type="PANTHER" id="PTHR24006">
    <property type="entry name" value="UBIQUITIN CARBOXYL-TERMINAL HYDROLASE"/>
    <property type="match status" value="1"/>
</dbReference>
<evidence type="ECO:0000256" key="4">
    <source>
        <dbReference type="ARBA" id="ARBA00012759"/>
    </source>
</evidence>
<dbReference type="GO" id="GO:0005769">
    <property type="term" value="C:early endosome"/>
    <property type="evidence" value="ECO:0007669"/>
    <property type="project" value="TreeGrafter"/>
</dbReference>
<proteinExistence type="inferred from homology"/>
<evidence type="ECO:0000259" key="11">
    <source>
        <dbReference type="PROSITE" id="PS50235"/>
    </source>
</evidence>
<dbReference type="GO" id="GO:0016579">
    <property type="term" value="P:protein deubiquitination"/>
    <property type="evidence" value="ECO:0007669"/>
    <property type="project" value="InterPro"/>
</dbReference>
<dbReference type="InterPro" id="IPR009818">
    <property type="entry name" value="PAM2_motif"/>
</dbReference>
<dbReference type="Proteomes" id="UP000005225">
    <property type="component" value="Unassembled WGS sequence"/>
</dbReference>
<dbReference type="PROSITE" id="PS50235">
    <property type="entry name" value="USP_3"/>
    <property type="match status" value="1"/>
</dbReference>
<evidence type="ECO:0000256" key="10">
    <source>
        <dbReference type="SAM" id="MobiDB-lite"/>
    </source>
</evidence>
<dbReference type="eggNOG" id="KOG1871">
    <property type="taxonomic scope" value="Eukaryota"/>
</dbReference>
<evidence type="ECO:0000256" key="7">
    <source>
        <dbReference type="ARBA" id="ARBA00022801"/>
    </source>
</evidence>
<evidence type="ECO:0000313" key="12">
    <source>
        <dbReference type="Ensembl" id="ENSOGAP00000015538.1"/>
    </source>
</evidence>
<evidence type="ECO:0000256" key="9">
    <source>
        <dbReference type="ARBA" id="ARBA00023242"/>
    </source>
</evidence>
<feature type="region of interest" description="Disordered" evidence="10">
    <location>
        <begin position="201"/>
        <end position="237"/>
    </location>
</feature>
<reference evidence="12" key="2">
    <citation type="submission" date="2025-08" db="UniProtKB">
        <authorList>
            <consortium name="Ensembl"/>
        </authorList>
    </citation>
    <scope>IDENTIFICATION</scope>
</reference>
<dbReference type="STRING" id="30611.ENSOGAP00000015538"/>
<reference evidence="13" key="1">
    <citation type="submission" date="2011-03" db="EMBL/GenBank/DDBJ databases">
        <title>Version 3 of the genome sequence of Otolemur garnettii (Bushbaby).</title>
        <authorList>
            <consortium name="The Broad Institute Genome Sequencing Platform"/>
            <person name="Di Palma F."/>
            <person name="Johnson J."/>
            <person name="Lander E.S."/>
            <person name="Lindblad-Toh K."/>
            <person name="Jaffe D.B."/>
            <person name="Gnerre S."/>
            <person name="MacCallum I."/>
            <person name="Przybylski D."/>
            <person name="Ribeiro F.J."/>
            <person name="Burton J.N."/>
            <person name="Walker B.J."/>
            <person name="Sharpe T."/>
            <person name="Hall G."/>
        </authorList>
    </citation>
    <scope>NUCLEOTIDE SEQUENCE [LARGE SCALE GENOMIC DNA]</scope>
</reference>
<reference evidence="12" key="3">
    <citation type="submission" date="2025-09" db="UniProtKB">
        <authorList>
            <consortium name="Ensembl"/>
        </authorList>
    </citation>
    <scope>IDENTIFICATION</scope>
</reference>
<dbReference type="Ensembl" id="ENSOGAT00000032926.1">
    <property type="protein sequence ID" value="ENSOGAP00000015538.1"/>
    <property type="gene ID" value="ENSOGAG00000030149.1"/>
</dbReference>
<dbReference type="GO" id="GO:0006508">
    <property type="term" value="P:proteolysis"/>
    <property type="evidence" value="ECO:0007669"/>
    <property type="project" value="UniProtKB-KW"/>
</dbReference>
<feature type="compositionally biased region" description="Polar residues" evidence="10">
    <location>
        <begin position="201"/>
        <end position="216"/>
    </location>
</feature>
<evidence type="ECO:0000256" key="3">
    <source>
        <dbReference type="ARBA" id="ARBA00005427"/>
    </source>
</evidence>
<feature type="region of interest" description="Disordered" evidence="10">
    <location>
        <begin position="548"/>
        <end position="579"/>
    </location>
</feature>
<dbReference type="InterPro" id="IPR028889">
    <property type="entry name" value="USP"/>
</dbReference>
<dbReference type="Pfam" id="PF00443">
    <property type="entry name" value="UCH"/>
    <property type="match status" value="1"/>
</dbReference>
<dbReference type="HOGENOM" id="CLU_008279_4_1_1"/>
<evidence type="ECO:0000256" key="1">
    <source>
        <dbReference type="ARBA" id="ARBA00000707"/>
    </source>
</evidence>
<dbReference type="EMBL" id="AAQR03137010">
    <property type="status" value="NOT_ANNOTATED_CDS"/>
    <property type="molecule type" value="Genomic_DNA"/>
</dbReference>
<dbReference type="EC" id="3.4.19.12" evidence="4"/>
<comment type="subcellular location">
    <subcellularLocation>
        <location evidence="2">Nucleus</location>
    </subcellularLocation>
</comment>
<dbReference type="PANTHER" id="PTHR24006:SF687">
    <property type="entry name" value="UBIQUITIN CARBOXYL-TERMINAL HYDROLASE 10"/>
    <property type="match status" value="1"/>
</dbReference>
<keyword evidence="9" id="KW-0539">Nucleus</keyword>